<dbReference type="CDD" id="cd01948">
    <property type="entry name" value="EAL"/>
    <property type="match status" value="1"/>
</dbReference>
<evidence type="ECO:0000256" key="1">
    <source>
        <dbReference type="SAM" id="Phobius"/>
    </source>
</evidence>
<dbReference type="InterPro" id="IPR000160">
    <property type="entry name" value="GGDEF_dom"/>
</dbReference>
<dbReference type="CDD" id="cd01949">
    <property type="entry name" value="GGDEF"/>
    <property type="match status" value="1"/>
</dbReference>
<dbReference type="FunFam" id="3.30.70.270:FF:000001">
    <property type="entry name" value="Diguanylate cyclase domain protein"/>
    <property type="match status" value="1"/>
</dbReference>
<dbReference type="InterPro" id="IPR035919">
    <property type="entry name" value="EAL_sf"/>
</dbReference>
<keyword evidence="1" id="KW-0472">Membrane</keyword>
<reference evidence="4" key="1">
    <citation type="journal article" date="2021" name="PeerJ">
        <title>Extensive microbial diversity within the chicken gut microbiome revealed by metagenomics and culture.</title>
        <authorList>
            <person name="Gilroy R."/>
            <person name="Ravi A."/>
            <person name="Getino M."/>
            <person name="Pursley I."/>
            <person name="Horton D.L."/>
            <person name="Alikhan N.F."/>
            <person name="Baker D."/>
            <person name="Gharbi K."/>
            <person name="Hall N."/>
            <person name="Watson M."/>
            <person name="Adriaenssens E.M."/>
            <person name="Foster-Nyarko E."/>
            <person name="Jarju S."/>
            <person name="Secka A."/>
            <person name="Antonio M."/>
            <person name="Oren A."/>
            <person name="Chaudhuri R.R."/>
            <person name="La Ragione R."/>
            <person name="Hildebrand F."/>
            <person name="Pallen M.J."/>
        </authorList>
    </citation>
    <scope>NUCLEOTIDE SEQUENCE</scope>
    <source>
        <strain evidence="4">ChiGjej4B4-18154</strain>
    </source>
</reference>
<gene>
    <name evidence="4" type="ORF">H9813_09715</name>
</gene>
<dbReference type="InterPro" id="IPR052155">
    <property type="entry name" value="Biofilm_reg_signaling"/>
</dbReference>
<protein>
    <submittedName>
        <fullName evidence="4">EAL domain-containing protein</fullName>
    </submittedName>
</protein>
<feature type="transmembrane region" description="Helical" evidence="1">
    <location>
        <begin position="12"/>
        <end position="33"/>
    </location>
</feature>
<evidence type="ECO:0000313" key="5">
    <source>
        <dbReference type="Proteomes" id="UP000824035"/>
    </source>
</evidence>
<dbReference type="Gene3D" id="3.20.20.450">
    <property type="entry name" value="EAL domain"/>
    <property type="match status" value="1"/>
</dbReference>
<dbReference type="SUPFAM" id="SSF55073">
    <property type="entry name" value="Nucleotide cyclase"/>
    <property type="match status" value="2"/>
</dbReference>
<dbReference type="SMART" id="SM00052">
    <property type="entry name" value="EAL"/>
    <property type="match status" value="1"/>
</dbReference>
<organism evidence="4 5">
    <name type="scientific">Candidatus Allofournierella merdipullorum</name>
    <dbReference type="NCBI Taxonomy" id="2838595"/>
    <lineage>
        <taxon>Bacteria</taxon>
        <taxon>Bacillati</taxon>
        <taxon>Bacillota</taxon>
        <taxon>Clostridia</taxon>
        <taxon>Eubacteriales</taxon>
        <taxon>Oscillospiraceae</taxon>
        <taxon>Allofournierella</taxon>
    </lineage>
</organism>
<evidence type="ECO:0000259" key="3">
    <source>
        <dbReference type="PROSITE" id="PS50887"/>
    </source>
</evidence>
<dbReference type="SMART" id="SM00267">
    <property type="entry name" value="GGDEF"/>
    <property type="match status" value="2"/>
</dbReference>
<dbReference type="InterPro" id="IPR029787">
    <property type="entry name" value="Nucleotide_cyclase"/>
</dbReference>
<reference evidence="4" key="2">
    <citation type="submission" date="2021-04" db="EMBL/GenBank/DDBJ databases">
        <authorList>
            <person name="Gilroy R."/>
        </authorList>
    </citation>
    <scope>NUCLEOTIDE SEQUENCE</scope>
    <source>
        <strain evidence="4">ChiGjej4B4-18154</strain>
    </source>
</reference>
<keyword evidence="1" id="KW-0812">Transmembrane</keyword>
<feature type="domain" description="GGDEF" evidence="3">
    <location>
        <begin position="337"/>
        <end position="470"/>
    </location>
</feature>
<dbReference type="Pfam" id="PF00990">
    <property type="entry name" value="GGDEF"/>
    <property type="match status" value="2"/>
</dbReference>
<dbReference type="PANTHER" id="PTHR44757">
    <property type="entry name" value="DIGUANYLATE CYCLASE DGCP"/>
    <property type="match status" value="1"/>
</dbReference>
<proteinExistence type="predicted"/>
<evidence type="ECO:0000313" key="4">
    <source>
        <dbReference type="EMBL" id="HIZ31487.1"/>
    </source>
</evidence>
<accession>A0A9D2E609</accession>
<dbReference type="PROSITE" id="PS50883">
    <property type="entry name" value="EAL"/>
    <property type="match status" value="1"/>
</dbReference>
<dbReference type="NCBIfam" id="TIGR00254">
    <property type="entry name" value="GGDEF"/>
    <property type="match status" value="1"/>
</dbReference>
<keyword evidence="1" id="KW-1133">Transmembrane helix</keyword>
<sequence length="1042" mass="116165">MKNGHTILRRHGDVFVALLSLGAALVITGALFLSNGLALRKVTEERTRNWLLDVSDQVATLVDGRIAQSIESLTLIRDSAVLLSPDALPEFVARKASVSGFDQLYLAENVEAAEEWIRAHSGSLAGGDMVEPGKAQLIMSQSPDMGVYYAAGATADDPVMLGTKNVDLLTSMLSIQSFGGEGSTRVVTRDGVLLAASEGGAADALLDDWLNGECAGKKRFQQTISDMQFGRAGAVTVEDGTQAAMVGYIPLSVNDWYVLTIIPADLLQNDIVPLVQGNLWLAVAIVVIFGGVMLTVLLMRRRYQASLEDMVFVDPLTGGMSDARFRNETARLLEKSSDYTLISIDVQGFKLINSIYGPKAGNLTLRHIYKTLRESLKPGELLTHASADLFYLLLTGQDRAEIERRMLDIFEKVNAFNAGQENPYYLELRFGAYIIQPDDKDVPSIEERSSTARKNGGKLHGGCTFYNAEWQRVQLEEKELVDRLELSLRAGDFKVYYQPKVRLEDRLVCGAEALIRWQRPSRGLLSPAVFVPVFEKYRLIPRIDQFIFEQVCKDLARWREEGRELCPISVNLSRQNLDIPDFLERCQRVRDKYGVDRGLIEFELTETILLDDPEGVCRLIDRMHEAGFGCSMDDFGSGYSSLGLLNQLNVDTIKLDRSFFLEGNDSSRGRRVVESILKMAGKLHIATVAEGVENAGQVEYLRHSACDMVQGFVFFRPMTAEEFKQAAWENGRLCRAGSAGLPPEQKETKPRADEGRAGSIVTFRYRPDAGSIAFSAPFASAMEGVTEFSDGVSFLRTSGILNENDVEDFLEMLERCVRGEKPWLEGAFRVSVSSSGYDWMELHVHREDTPDGPVVQGVLVNTRPWRNELDRWKERANRDGLTGLYNRIYFEKAVRERLNSSSDCSGALIFIDVDDFKKLNDALGHLAGDDILRSTARRILSVFRHSDVVARYGGDEFVVFVSNMSREALESRLDQLCAMFHNPYHKGEIRYEVMGSIGAALCPEDGNDYDTLLAHADAALYEAKRHGKNQYRLYQSGNKAAE</sequence>
<dbReference type="PANTHER" id="PTHR44757:SF2">
    <property type="entry name" value="BIOFILM ARCHITECTURE MAINTENANCE PROTEIN MBAA"/>
    <property type="match status" value="1"/>
</dbReference>
<dbReference type="InterPro" id="IPR001633">
    <property type="entry name" value="EAL_dom"/>
</dbReference>
<dbReference type="PROSITE" id="PS50887">
    <property type="entry name" value="GGDEF"/>
    <property type="match status" value="2"/>
</dbReference>
<evidence type="ECO:0000259" key="2">
    <source>
        <dbReference type="PROSITE" id="PS50883"/>
    </source>
</evidence>
<feature type="domain" description="EAL" evidence="2">
    <location>
        <begin position="477"/>
        <end position="731"/>
    </location>
</feature>
<dbReference type="Pfam" id="PF00563">
    <property type="entry name" value="EAL"/>
    <property type="match status" value="1"/>
</dbReference>
<feature type="transmembrane region" description="Helical" evidence="1">
    <location>
        <begin position="279"/>
        <end position="299"/>
    </location>
</feature>
<feature type="domain" description="GGDEF" evidence="3">
    <location>
        <begin position="904"/>
        <end position="1036"/>
    </location>
</feature>
<dbReference type="AlphaFoldDB" id="A0A9D2E609"/>
<dbReference type="InterPro" id="IPR043128">
    <property type="entry name" value="Rev_trsase/Diguanyl_cyclase"/>
</dbReference>
<dbReference type="SUPFAM" id="SSF141868">
    <property type="entry name" value="EAL domain-like"/>
    <property type="match status" value="1"/>
</dbReference>
<comment type="caution">
    <text evidence="4">The sequence shown here is derived from an EMBL/GenBank/DDBJ whole genome shotgun (WGS) entry which is preliminary data.</text>
</comment>
<name>A0A9D2E609_9FIRM</name>
<dbReference type="Gene3D" id="3.30.70.270">
    <property type="match status" value="2"/>
</dbReference>
<dbReference type="Proteomes" id="UP000824035">
    <property type="component" value="Unassembled WGS sequence"/>
</dbReference>
<dbReference type="EMBL" id="DXBV01000099">
    <property type="protein sequence ID" value="HIZ31487.1"/>
    <property type="molecule type" value="Genomic_DNA"/>
</dbReference>